<evidence type="ECO:0000256" key="8">
    <source>
        <dbReference type="ARBA" id="ARBA00043980"/>
    </source>
</evidence>
<keyword evidence="9" id="KW-1001">Plastid inner membrane</keyword>
<feature type="compositionally biased region" description="Polar residues" evidence="10">
    <location>
        <begin position="154"/>
        <end position="165"/>
    </location>
</feature>
<feature type="region of interest" description="Disordered" evidence="10">
    <location>
        <begin position="154"/>
        <end position="185"/>
    </location>
</feature>
<evidence type="ECO:0000256" key="2">
    <source>
        <dbReference type="ARBA" id="ARBA00022448"/>
    </source>
</evidence>
<evidence type="ECO:0000256" key="6">
    <source>
        <dbReference type="ARBA" id="ARBA00023065"/>
    </source>
</evidence>
<keyword evidence="9" id="KW-0050">Antiport</keyword>
<keyword evidence="6 9" id="KW-0406">Ion transport</keyword>
<comment type="catalytic activity">
    <reaction evidence="9">
        <text>K(+)(in) + H(+)(out) = K(+)(out) + H(+)(in)</text>
        <dbReference type="Rhea" id="RHEA:29467"/>
        <dbReference type="ChEBI" id="CHEBI:15378"/>
        <dbReference type="ChEBI" id="CHEBI:29103"/>
    </reaction>
</comment>
<keyword evidence="5 9" id="KW-1133">Transmembrane helix</keyword>
<gene>
    <name evidence="9 11" type="primary">cemA</name>
</gene>
<dbReference type="AlphaFoldDB" id="A0A1B0PQ99"/>
<dbReference type="PANTHER" id="PTHR33650">
    <property type="entry name" value="CHLOROPLAST ENVELOPE MEMBRANE PROTEIN-RELATED"/>
    <property type="match status" value="1"/>
</dbReference>
<name>A0A1B0PQ99_HELZY</name>
<dbReference type="GO" id="GO:0009706">
    <property type="term" value="C:chloroplast inner membrane"/>
    <property type="evidence" value="ECO:0007669"/>
    <property type="project" value="UniProtKB-SubCell"/>
</dbReference>
<keyword evidence="9" id="KW-0633">Potassium transport</keyword>
<protein>
    <recommendedName>
        <fullName evidence="9">Potassium/proton antiporter CemA</fullName>
    </recommendedName>
    <alternativeName>
        <fullName evidence="9">Chloroplast envelope membrane protein A</fullName>
        <shortName evidence="9">CemA</shortName>
    </alternativeName>
</protein>
<comment type="subcellular location">
    <subcellularLocation>
        <location evidence="1">Membrane</location>
        <topology evidence="1">Multi-pass membrane protein</topology>
    </subcellularLocation>
    <subcellularLocation>
        <location evidence="9">Plastid</location>
        <location evidence="9">Chloroplast inner membrane</location>
        <topology evidence="9">Multi-pass membrane protein</topology>
    </subcellularLocation>
</comment>
<keyword evidence="11" id="KW-0150">Chloroplast</keyword>
<evidence type="ECO:0000256" key="5">
    <source>
        <dbReference type="ARBA" id="ARBA00022989"/>
    </source>
</evidence>
<keyword evidence="9" id="KW-0630">Potassium</keyword>
<comment type="function">
    <text evidence="9">Contributes to K(+)/H(+) antiport activity by supporting proton efflux to control proton extrusion and homeostasis in chloroplasts in a light-dependent manner to modulate photosynthesis. Prevents excessive induction of non-photochemical quenching (NPQ) under continuous-light conditions. Indirectly promotes efficient inorganic carbon uptake into chloroplasts.</text>
</comment>
<evidence type="ECO:0000256" key="10">
    <source>
        <dbReference type="SAM" id="MobiDB-lite"/>
    </source>
</evidence>
<evidence type="ECO:0000256" key="1">
    <source>
        <dbReference type="ARBA" id="ARBA00004141"/>
    </source>
</evidence>
<keyword evidence="11" id="KW-0934">Plastid</keyword>
<dbReference type="PANTHER" id="PTHR33650:SF2">
    <property type="entry name" value="CHLOROPLAST ENVELOPE MEMBRANE PROTEIN"/>
    <property type="match status" value="1"/>
</dbReference>
<evidence type="ECO:0000256" key="7">
    <source>
        <dbReference type="ARBA" id="ARBA00023136"/>
    </source>
</evidence>
<evidence type="ECO:0000256" key="3">
    <source>
        <dbReference type="ARBA" id="ARBA00022692"/>
    </source>
</evidence>
<dbReference type="HAMAP" id="MF_01308">
    <property type="entry name" value="CemA_PxcA"/>
    <property type="match status" value="1"/>
</dbReference>
<accession>A0A1B0PQ99</accession>
<dbReference type="GO" id="GO:0015078">
    <property type="term" value="F:proton transmembrane transporter activity"/>
    <property type="evidence" value="ECO:0007669"/>
    <property type="project" value="UniProtKB-UniRule"/>
</dbReference>
<keyword evidence="3 9" id="KW-0812">Transmembrane</keyword>
<dbReference type="Pfam" id="PF03040">
    <property type="entry name" value="CemA"/>
    <property type="match status" value="1"/>
</dbReference>
<dbReference type="InterPro" id="IPR004282">
    <property type="entry name" value="CemA"/>
</dbReference>
<evidence type="ECO:0000313" key="11">
    <source>
        <dbReference type="EMBL" id="AJB98477.1"/>
    </source>
</evidence>
<evidence type="ECO:0000256" key="4">
    <source>
        <dbReference type="ARBA" id="ARBA00022781"/>
    </source>
</evidence>
<geneLocation type="chloroplast" evidence="11"/>
<keyword evidence="2 9" id="KW-0813">Transport</keyword>
<reference evidence="11" key="1">
    <citation type="submission" date="2016-11" db="EMBL/GenBank/DDBJ databases">
        <title>The chloroplast genome sequences of Ophioglossaceae.</title>
        <authorList>
            <person name="Kim H.T."/>
            <person name="Kim K.-J."/>
        </authorList>
    </citation>
    <scope>NUCLEOTIDE SEQUENCE</scope>
</reference>
<comment type="similarity">
    <text evidence="8 9">Belongs to the CemA family.</text>
</comment>
<dbReference type="GO" id="GO:0006813">
    <property type="term" value="P:potassium ion transport"/>
    <property type="evidence" value="ECO:0007669"/>
    <property type="project" value="UniProtKB-UniRule"/>
</dbReference>
<sequence>MRSYWRKLLQWFSNTPYRSLGRAYRTSKRIRHIRKDSLPHMDEALSPRYSWRAMVFYVNTEFSNSIFVIYWSLLEYKFSISILNIWNRWKRILLNKLSILSPIHHHPSIPPSANRIPSQRDYRDILLHSPKTPPSTLAFPIMFRPGKPIRIEESGQNEVVDTSSDGSRRNSPVPPKGSTSQGLGRTERMNRKLAWIEATLNDLEIWKRYPFPSLFRVRRGNGLDGKLSFSKSEEIPVPSVAYESISIVPRSITRTLSRFQTELTGRSGSLIFQESRLAKYQALASLQYIGCLLFSPLIISSILNGWILEPCLKYWWNASQSQIFINPLREEEALEKLRELEELLWLDETMADSGEIHTQDLNMEIRGETIQLVTLYNGESIQIISHLLKDIINFATLGFLLATGRERLAVLNPWTQELFYSLSDTTKAFTILLLTDSCIGFHSPHGWEIVIGSSPEHLGFAHDKYVISCFVSTFPVILDTVFKYWIFRHSNRISPSIVATYHTMNE</sequence>
<evidence type="ECO:0000256" key="9">
    <source>
        <dbReference type="HAMAP-Rule" id="MF_01308"/>
    </source>
</evidence>
<dbReference type="GO" id="GO:0015297">
    <property type="term" value="F:antiporter activity"/>
    <property type="evidence" value="ECO:0007669"/>
    <property type="project" value="UniProtKB-KW"/>
</dbReference>
<dbReference type="EMBL" id="KM817788">
    <property type="protein sequence ID" value="AJB98477.1"/>
    <property type="molecule type" value="Genomic_DNA"/>
</dbReference>
<keyword evidence="7 9" id="KW-0472">Membrane</keyword>
<keyword evidence="4 9" id="KW-0375">Hydrogen ion transport</keyword>
<proteinExistence type="inferred from homology"/>
<organism evidence="11">
    <name type="scientific">Helminthostachys zeylanica</name>
    <name type="common">Flowering fern</name>
    <name type="synonym">Osmunda zeylanica</name>
    <dbReference type="NCBI Taxonomy" id="41913"/>
    <lineage>
        <taxon>Eukaryota</taxon>
        <taxon>Viridiplantae</taxon>
        <taxon>Streptophyta</taxon>
        <taxon>Embryophyta</taxon>
        <taxon>Tracheophyta</taxon>
        <taxon>Polypodiopsida</taxon>
        <taxon>Ophioglossidae</taxon>
        <taxon>Ophioglossales</taxon>
        <taxon>Ophioglossaceae</taxon>
        <taxon>Helminthostachyoideae</taxon>
        <taxon>Helminthostachys</taxon>
    </lineage>
</organism>